<reference evidence="8 9" key="1">
    <citation type="submission" date="2019-02" db="EMBL/GenBank/DDBJ databases">
        <title>Genome sequencing of the rare red list fungi Bondarzewia mesenterica.</title>
        <authorList>
            <person name="Buettner E."/>
            <person name="Kellner H."/>
        </authorList>
    </citation>
    <scope>NUCLEOTIDE SEQUENCE [LARGE SCALE GENOMIC DNA]</scope>
    <source>
        <strain evidence="8 9">DSM 108281</strain>
    </source>
</reference>
<dbReference type="EMBL" id="SGPL01000104">
    <property type="protein sequence ID" value="THH17614.1"/>
    <property type="molecule type" value="Genomic_DNA"/>
</dbReference>
<dbReference type="InterPro" id="IPR051865">
    <property type="entry name" value="WD-repeat_CDT2_adapter"/>
</dbReference>
<name>A0A4S4LYB5_9AGAM</name>
<evidence type="ECO:0000256" key="5">
    <source>
        <dbReference type="ARBA" id="ARBA00038344"/>
    </source>
</evidence>
<comment type="pathway">
    <text evidence="1">Protein modification; protein ubiquitination.</text>
</comment>
<dbReference type="GO" id="GO:0005634">
    <property type="term" value="C:nucleus"/>
    <property type="evidence" value="ECO:0007669"/>
    <property type="project" value="TreeGrafter"/>
</dbReference>
<dbReference type="GO" id="GO:0030674">
    <property type="term" value="F:protein-macromolecule adaptor activity"/>
    <property type="evidence" value="ECO:0007669"/>
    <property type="project" value="TreeGrafter"/>
</dbReference>
<dbReference type="InterPro" id="IPR001680">
    <property type="entry name" value="WD40_rpt"/>
</dbReference>
<feature type="repeat" description="WD" evidence="6">
    <location>
        <begin position="424"/>
        <end position="453"/>
    </location>
</feature>
<dbReference type="SMART" id="SM00320">
    <property type="entry name" value="WD40"/>
    <property type="match status" value="4"/>
</dbReference>
<protein>
    <recommendedName>
        <fullName evidence="10">Anaphase-promoting complex subunit 4 WD40 domain-containing protein</fullName>
    </recommendedName>
</protein>
<dbReference type="PROSITE" id="PS00678">
    <property type="entry name" value="WD_REPEATS_1"/>
    <property type="match status" value="1"/>
</dbReference>
<dbReference type="InterPro" id="IPR036322">
    <property type="entry name" value="WD40_repeat_dom_sf"/>
</dbReference>
<dbReference type="PANTHER" id="PTHR22852">
    <property type="entry name" value="LETHAL 2 DENTICLELESS PROTEIN RETINOIC ACID-REGULATED NUCLEAR MATRIX-ASSOCIATED PROTEIN"/>
    <property type="match status" value="1"/>
</dbReference>
<sequence length="485" mass="52610">MGDQNGQPPMSQKNEGANKRIKLLNQDPAGEEFCEEEGSSDVEILDLAVGVRARQKRMTAFGMMNANATSRSAALHRRMRFPYACSYTHAAKKGGTPLLAVATEQGSVQILDTSKRNDWDCEPQRTTMEIHQNGIFDVQWSTCDSFLATVSGDQSTRITNIGTSRTLQILRGHTSTVKSVAWDPSNPDMLSTGGRDGAICLWDLRVQEMRQGAEDGIDVLAPVLRIAGAGGGEAHKSRRGKATMACSAARSVPSLVYPEGEFFGLISSSSFDGILRHWDLRLPTAARKNKSAKQVQPTQISSYDPTMIHGSRRPHGIASVLAGYGPSAGLLFGLGTDSRIYTYMASSLQPLAENDAYTFSHPNMQTNSFYVRLSLSPNGQWLASGSAGSGGSAFLYDVSRAGRANPILSGPYSNSSSDTAGVELKGQTGEVGSVDWAEEILTTCADDGTVRIWRNDVEVKRLCEEDATHAKWDWAWAEDEAREKL</sequence>
<proteinExistence type="inferred from homology"/>
<dbReference type="SUPFAM" id="SSF50978">
    <property type="entry name" value="WD40 repeat-like"/>
    <property type="match status" value="1"/>
</dbReference>
<keyword evidence="9" id="KW-1185">Reference proteome</keyword>
<feature type="region of interest" description="Disordered" evidence="7">
    <location>
        <begin position="1"/>
        <end position="20"/>
    </location>
</feature>
<evidence type="ECO:0008006" key="10">
    <source>
        <dbReference type="Google" id="ProtNLM"/>
    </source>
</evidence>
<evidence type="ECO:0000256" key="6">
    <source>
        <dbReference type="PROSITE-ProRule" id="PRU00221"/>
    </source>
</evidence>
<dbReference type="InterPro" id="IPR015943">
    <property type="entry name" value="WD40/YVTN_repeat-like_dom_sf"/>
</dbReference>
<dbReference type="GO" id="GO:0043161">
    <property type="term" value="P:proteasome-mediated ubiquitin-dependent protein catabolic process"/>
    <property type="evidence" value="ECO:0007669"/>
    <property type="project" value="TreeGrafter"/>
</dbReference>
<dbReference type="PANTHER" id="PTHR22852:SF0">
    <property type="entry name" value="DENTICLELESS PROTEIN HOMOLOG"/>
    <property type="match status" value="1"/>
</dbReference>
<feature type="compositionally biased region" description="Polar residues" evidence="7">
    <location>
        <begin position="292"/>
        <end position="304"/>
    </location>
</feature>
<evidence type="ECO:0000256" key="4">
    <source>
        <dbReference type="ARBA" id="ARBA00022786"/>
    </source>
</evidence>
<dbReference type="Proteomes" id="UP000310158">
    <property type="component" value="Unassembled WGS sequence"/>
</dbReference>
<evidence type="ECO:0000256" key="3">
    <source>
        <dbReference type="ARBA" id="ARBA00022737"/>
    </source>
</evidence>
<evidence type="ECO:0000256" key="7">
    <source>
        <dbReference type="SAM" id="MobiDB-lite"/>
    </source>
</evidence>
<organism evidence="8 9">
    <name type="scientific">Bondarzewia mesenterica</name>
    <dbReference type="NCBI Taxonomy" id="1095465"/>
    <lineage>
        <taxon>Eukaryota</taxon>
        <taxon>Fungi</taxon>
        <taxon>Dikarya</taxon>
        <taxon>Basidiomycota</taxon>
        <taxon>Agaricomycotina</taxon>
        <taxon>Agaricomycetes</taxon>
        <taxon>Russulales</taxon>
        <taxon>Bondarzewiaceae</taxon>
        <taxon>Bondarzewia</taxon>
    </lineage>
</organism>
<evidence type="ECO:0000313" key="9">
    <source>
        <dbReference type="Proteomes" id="UP000310158"/>
    </source>
</evidence>
<gene>
    <name evidence="8" type="ORF">EW146_g3230</name>
</gene>
<evidence type="ECO:0000256" key="2">
    <source>
        <dbReference type="ARBA" id="ARBA00022574"/>
    </source>
</evidence>
<dbReference type="PROSITE" id="PS50294">
    <property type="entry name" value="WD_REPEATS_REGION"/>
    <property type="match status" value="2"/>
</dbReference>
<dbReference type="PROSITE" id="PS50082">
    <property type="entry name" value="WD_REPEATS_2"/>
    <property type="match status" value="2"/>
</dbReference>
<dbReference type="Gene3D" id="2.130.10.10">
    <property type="entry name" value="YVTN repeat-like/Quinoprotein amine dehydrogenase"/>
    <property type="match status" value="2"/>
</dbReference>
<comment type="similarity">
    <text evidence="5">Belongs to the WD repeat cdt2 family.</text>
</comment>
<feature type="repeat" description="WD" evidence="6">
    <location>
        <begin position="170"/>
        <end position="212"/>
    </location>
</feature>
<comment type="caution">
    <text evidence="8">The sequence shown here is derived from an EMBL/GenBank/DDBJ whole genome shotgun (WGS) entry which is preliminary data.</text>
</comment>
<feature type="region of interest" description="Disordered" evidence="7">
    <location>
        <begin position="287"/>
        <end position="307"/>
    </location>
</feature>
<keyword evidence="2 6" id="KW-0853">WD repeat</keyword>
<evidence type="ECO:0000256" key="1">
    <source>
        <dbReference type="ARBA" id="ARBA00004906"/>
    </source>
</evidence>
<feature type="compositionally biased region" description="Polar residues" evidence="7">
    <location>
        <begin position="1"/>
        <end position="15"/>
    </location>
</feature>
<dbReference type="OrthoDB" id="2096344at2759"/>
<evidence type="ECO:0000313" key="8">
    <source>
        <dbReference type="EMBL" id="THH17614.1"/>
    </source>
</evidence>
<accession>A0A4S4LYB5</accession>
<keyword evidence="3" id="KW-0677">Repeat</keyword>
<dbReference type="Pfam" id="PF00400">
    <property type="entry name" value="WD40"/>
    <property type="match status" value="4"/>
</dbReference>
<dbReference type="InterPro" id="IPR019775">
    <property type="entry name" value="WD40_repeat_CS"/>
</dbReference>
<keyword evidence="4" id="KW-0833">Ubl conjugation pathway</keyword>
<dbReference type="AlphaFoldDB" id="A0A4S4LYB5"/>